<proteinExistence type="predicted"/>
<evidence type="ECO:0000313" key="1">
    <source>
        <dbReference type="EMBL" id="KIK80651.1"/>
    </source>
</evidence>
<organism evidence="1 2">
    <name type="scientific">Paxillus rubicundulus Ve08.2h10</name>
    <dbReference type="NCBI Taxonomy" id="930991"/>
    <lineage>
        <taxon>Eukaryota</taxon>
        <taxon>Fungi</taxon>
        <taxon>Dikarya</taxon>
        <taxon>Basidiomycota</taxon>
        <taxon>Agaricomycotina</taxon>
        <taxon>Agaricomycetes</taxon>
        <taxon>Agaricomycetidae</taxon>
        <taxon>Boletales</taxon>
        <taxon>Paxilineae</taxon>
        <taxon>Paxillaceae</taxon>
        <taxon>Paxillus</taxon>
    </lineage>
</organism>
<dbReference type="InParanoid" id="A0A0D0D9X3"/>
<keyword evidence="2" id="KW-1185">Reference proteome</keyword>
<dbReference type="AlphaFoldDB" id="A0A0D0D9X3"/>
<dbReference type="OrthoDB" id="2688210at2759"/>
<reference evidence="2" key="2">
    <citation type="submission" date="2015-01" db="EMBL/GenBank/DDBJ databases">
        <title>Evolutionary Origins and Diversification of the Mycorrhizal Mutualists.</title>
        <authorList>
            <consortium name="DOE Joint Genome Institute"/>
            <consortium name="Mycorrhizal Genomics Consortium"/>
            <person name="Kohler A."/>
            <person name="Kuo A."/>
            <person name="Nagy L.G."/>
            <person name="Floudas D."/>
            <person name="Copeland A."/>
            <person name="Barry K.W."/>
            <person name="Cichocki N."/>
            <person name="Veneault-Fourrey C."/>
            <person name="LaButti K."/>
            <person name="Lindquist E.A."/>
            <person name="Lipzen A."/>
            <person name="Lundell T."/>
            <person name="Morin E."/>
            <person name="Murat C."/>
            <person name="Riley R."/>
            <person name="Ohm R."/>
            <person name="Sun H."/>
            <person name="Tunlid A."/>
            <person name="Henrissat B."/>
            <person name="Grigoriev I.V."/>
            <person name="Hibbett D.S."/>
            <person name="Martin F."/>
        </authorList>
    </citation>
    <scope>NUCLEOTIDE SEQUENCE [LARGE SCALE GENOMIC DNA]</scope>
    <source>
        <strain evidence="2">Ve08.2h10</strain>
    </source>
</reference>
<dbReference type="HOGENOM" id="CLU_2622710_0_0_1"/>
<dbReference type="Proteomes" id="UP000054538">
    <property type="component" value="Unassembled WGS sequence"/>
</dbReference>
<evidence type="ECO:0000313" key="2">
    <source>
        <dbReference type="Proteomes" id="UP000054538"/>
    </source>
</evidence>
<gene>
    <name evidence="1" type="ORF">PAXRUDRAFT_158092</name>
</gene>
<dbReference type="EMBL" id="KN825966">
    <property type="protein sequence ID" value="KIK80651.1"/>
    <property type="molecule type" value="Genomic_DNA"/>
</dbReference>
<name>A0A0D0D9X3_9AGAM</name>
<reference evidence="1 2" key="1">
    <citation type="submission" date="2014-04" db="EMBL/GenBank/DDBJ databases">
        <authorList>
            <consortium name="DOE Joint Genome Institute"/>
            <person name="Kuo A."/>
            <person name="Kohler A."/>
            <person name="Jargeat P."/>
            <person name="Nagy L.G."/>
            <person name="Floudas D."/>
            <person name="Copeland A."/>
            <person name="Barry K.W."/>
            <person name="Cichocki N."/>
            <person name="Veneault-Fourrey C."/>
            <person name="LaButti K."/>
            <person name="Lindquist E.A."/>
            <person name="Lipzen A."/>
            <person name="Lundell T."/>
            <person name="Morin E."/>
            <person name="Murat C."/>
            <person name="Sun H."/>
            <person name="Tunlid A."/>
            <person name="Henrissat B."/>
            <person name="Grigoriev I.V."/>
            <person name="Hibbett D.S."/>
            <person name="Martin F."/>
            <person name="Nordberg H.P."/>
            <person name="Cantor M.N."/>
            <person name="Hua S.X."/>
        </authorList>
    </citation>
    <scope>NUCLEOTIDE SEQUENCE [LARGE SCALE GENOMIC DNA]</scope>
    <source>
        <strain evidence="1 2">Ve08.2h10</strain>
    </source>
</reference>
<sequence length="78" mass="9085">MEDTFDILEVDDILTMQPVAALKQSHNIVNDCDLSVSDLLCAKNSFLVHIEHVSWLKKCINTLVEFFWHLENHPIHNR</sequence>
<protein>
    <submittedName>
        <fullName evidence="1">Unplaced genomic scaffold scaffold_1144, whole genome shotgun sequence</fullName>
    </submittedName>
</protein>
<accession>A0A0D0D9X3</accession>